<gene>
    <name evidence="3" type="primary">uspA</name>
    <name evidence="3" type="ORF">TTHT_1081</name>
</gene>
<feature type="domain" description="UspA" evidence="2">
    <location>
        <begin position="4"/>
        <end position="133"/>
    </location>
</feature>
<dbReference type="EMBL" id="AP017470">
    <property type="protein sequence ID" value="BBB32619.1"/>
    <property type="molecule type" value="Genomic_DNA"/>
</dbReference>
<dbReference type="PANTHER" id="PTHR46268">
    <property type="entry name" value="STRESS RESPONSE PROTEIN NHAX"/>
    <property type="match status" value="1"/>
</dbReference>
<evidence type="ECO:0000313" key="3">
    <source>
        <dbReference type="EMBL" id="BBB32619.1"/>
    </source>
</evidence>
<evidence type="ECO:0000313" key="4">
    <source>
        <dbReference type="Proteomes" id="UP000595564"/>
    </source>
</evidence>
<reference evidence="3 4" key="1">
    <citation type="journal article" date="2012" name="Extremophiles">
        <title>Thermotomaculum hydrothermale gen. nov., sp. nov., a novel heterotrophic thermophile within the phylum Acidobacteria from a deep-sea hydrothermal vent chimney in the Southern Okinawa Trough.</title>
        <authorList>
            <person name="Izumi H."/>
            <person name="Nunoura T."/>
            <person name="Miyazaki M."/>
            <person name="Mino S."/>
            <person name="Toki T."/>
            <person name="Takai K."/>
            <person name="Sako Y."/>
            <person name="Sawabe T."/>
            <person name="Nakagawa S."/>
        </authorList>
    </citation>
    <scope>NUCLEOTIDE SEQUENCE [LARGE SCALE GENOMIC DNA]</scope>
    <source>
        <strain evidence="3 4">AC55</strain>
    </source>
</reference>
<dbReference type="AlphaFoldDB" id="A0A7R6PHC8"/>
<dbReference type="Pfam" id="PF00582">
    <property type="entry name" value="Usp"/>
    <property type="match status" value="1"/>
</dbReference>
<dbReference type="SUPFAM" id="SSF52402">
    <property type="entry name" value="Adenine nucleotide alpha hydrolases-like"/>
    <property type="match status" value="1"/>
</dbReference>
<dbReference type="Proteomes" id="UP000595564">
    <property type="component" value="Chromosome"/>
</dbReference>
<name>A0A7R6PHC8_9BACT</name>
<dbReference type="Gene3D" id="3.40.50.620">
    <property type="entry name" value="HUPs"/>
    <property type="match status" value="1"/>
</dbReference>
<evidence type="ECO:0000259" key="2">
    <source>
        <dbReference type="Pfam" id="PF00582"/>
    </source>
</evidence>
<sequence length="137" mass="15779">MSLYKKILLLLDCSKVDEVIIDHVLKLSQIHKSSVHLFHVVHAHTLDQERYLIEKTKECFEKAENFFKDNQIEVTNSYKLGEPEDEVLKIVNEGNWDLVCLATHGHKGIKDFLEGSVSDVLKHSTDKPILMIRGKLK</sequence>
<accession>A0A7R6PHC8</accession>
<dbReference type="InterPro" id="IPR014729">
    <property type="entry name" value="Rossmann-like_a/b/a_fold"/>
</dbReference>
<organism evidence="3 4">
    <name type="scientific">Thermotomaculum hydrothermale</name>
    <dbReference type="NCBI Taxonomy" id="981385"/>
    <lineage>
        <taxon>Bacteria</taxon>
        <taxon>Pseudomonadati</taxon>
        <taxon>Acidobacteriota</taxon>
        <taxon>Holophagae</taxon>
        <taxon>Thermotomaculales</taxon>
        <taxon>Thermotomaculaceae</taxon>
        <taxon>Thermotomaculum</taxon>
    </lineage>
</organism>
<comment type="similarity">
    <text evidence="1">Belongs to the universal stress protein A family.</text>
</comment>
<proteinExistence type="inferred from homology"/>
<evidence type="ECO:0000256" key="1">
    <source>
        <dbReference type="ARBA" id="ARBA00008791"/>
    </source>
</evidence>
<dbReference type="PRINTS" id="PR01438">
    <property type="entry name" value="UNVRSLSTRESS"/>
</dbReference>
<dbReference type="KEGG" id="thyd:TTHT_1081"/>
<dbReference type="InterPro" id="IPR006016">
    <property type="entry name" value="UspA"/>
</dbReference>
<dbReference type="RefSeq" id="WP_201328972.1">
    <property type="nucleotide sequence ID" value="NZ_AP017470.1"/>
</dbReference>
<keyword evidence="4" id="KW-1185">Reference proteome</keyword>
<dbReference type="InterPro" id="IPR006015">
    <property type="entry name" value="Universal_stress_UspA"/>
</dbReference>
<dbReference type="PANTHER" id="PTHR46268:SF6">
    <property type="entry name" value="UNIVERSAL STRESS PROTEIN UP12"/>
    <property type="match status" value="1"/>
</dbReference>
<dbReference type="CDD" id="cd00293">
    <property type="entry name" value="USP-like"/>
    <property type="match status" value="1"/>
</dbReference>
<protein>
    <submittedName>
        <fullName evidence="3">Universal stress protein A</fullName>
    </submittedName>
</protein>